<name>A0AAW1KG50_POPJA</name>
<sequence length="263" mass="29712">MNIRILLFLLVTIGVALSKEIETRSCKSCGAECESACRTLYYRTCCLNYIKKRSMTEMSLPLAMDPSLRLELWLAKSKNPMISNDDENLKIPYPMKMRSVHLATGNMTSVFFITMLVATSLVLAYAHAVFLGKRDGVNYLPKESIIDPKKRPFCNAFTGCGRKRSNIPPLSQIQSQQAQPMHQSPSQKHRILDDTVADLLELNAEPGIEDLSRQILSEAQLWEAIHQANMELRREQEAMDDQELMQGVRNMPNSCAVPPCYIA</sequence>
<keyword evidence="1" id="KW-0812">Transmembrane</keyword>
<keyword evidence="4" id="KW-1185">Reference proteome</keyword>
<reference evidence="3 4" key="2">
    <citation type="journal article" date="2024" name="BMC Genomics">
        <title>De novo assembly and annotation of Popillia japonica's genome with initial clues to its potential as an invasive pest.</title>
        <authorList>
            <person name="Cucini C."/>
            <person name="Boschi S."/>
            <person name="Funari R."/>
            <person name="Cardaioli E."/>
            <person name="Iannotti N."/>
            <person name="Marturano G."/>
            <person name="Paoli F."/>
            <person name="Bruttini M."/>
            <person name="Carapelli A."/>
            <person name="Frati F."/>
            <person name="Nardi F."/>
        </authorList>
    </citation>
    <scope>NUCLEOTIDE SEQUENCE [LARGE SCALE GENOMIC DNA]</scope>
    <source>
        <strain evidence="3">DMR45628</strain>
    </source>
</reference>
<dbReference type="EMBL" id="JASPKY010000248">
    <property type="protein sequence ID" value="KAK9717008.1"/>
    <property type="molecule type" value="Genomic_DNA"/>
</dbReference>
<evidence type="ECO:0000313" key="4">
    <source>
        <dbReference type="Proteomes" id="UP001458880"/>
    </source>
</evidence>
<gene>
    <name evidence="3" type="ORF">QE152_g24421</name>
</gene>
<accession>A0AAW1KG50</accession>
<comment type="caution">
    <text evidence="3">The sequence shown here is derived from an EMBL/GenBank/DDBJ whole genome shotgun (WGS) entry which is preliminary data.</text>
</comment>
<dbReference type="Pfam" id="PF11105">
    <property type="entry name" value="CCAP"/>
    <property type="match status" value="1"/>
</dbReference>
<keyword evidence="1" id="KW-1133">Transmembrane helix</keyword>
<protein>
    <submittedName>
        <fullName evidence="3">Arthropod cardioacceleratory peptide 2a</fullName>
    </submittedName>
</protein>
<reference evidence="3" key="1">
    <citation type="submission" date="2023-05" db="EMBL/GenBank/DDBJ databases">
        <authorList>
            <person name="Nardi F."/>
            <person name="Carapelli A."/>
            <person name="Cucini C."/>
        </authorList>
    </citation>
    <scope>NUCLEOTIDE SEQUENCE</scope>
    <source>
        <strain evidence="3">DMR45628</strain>
        <tissue evidence="3">Testes</tissue>
    </source>
</reference>
<feature type="transmembrane region" description="Helical" evidence="1">
    <location>
        <begin position="110"/>
        <end position="132"/>
    </location>
</feature>
<feature type="chain" id="PRO_5044717892" evidence="2">
    <location>
        <begin position="19"/>
        <end position="263"/>
    </location>
</feature>
<evidence type="ECO:0000313" key="3">
    <source>
        <dbReference type="EMBL" id="KAK9717007.1"/>
    </source>
</evidence>
<organism evidence="3 4">
    <name type="scientific">Popillia japonica</name>
    <name type="common">Japanese beetle</name>
    <dbReference type="NCBI Taxonomy" id="7064"/>
    <lineage>
        <taxon>Eukaryota</taxon>
        <taxon>Metazoa</taxon>
        <taxon>Ecdysozoa</taxon>
        <taxon>Arthropoda</taxon>
        <taxon>Hexapoda</taxon>
        <taxon>Insecta</taxon>
        <taxon>Pterygota</taxon>
        <taxon>Neoptera</taxon>
        <taxon>Endopterygota</taxon>
        <taxon>Coleoptera</taxon>
        <taxon>Polyphaga</taxon>
        <taxon>Scarabaeiformia</taxon>
        <taxon>Scarabaeidae</taxon>
        <taxon>Rutelinae</taxon>
        <taxon>Popillia</taxon>
    </lineage>
</organism>
<keyword evidence="2" id="KW-0732">Signal</keyword>
<dbReference type="InterPro" id="IPR024276">
    <property type="entry name" value="CCAP"/>
</dbReference>
<proteinExistence type="predicted"/>
<dbReference type="AlphaFoldDB" id="A0AAW1KG50"/>
<feature type="signal peptide" evidence="2">
    <location>
        <begin position="1"/>
        <end position="18"/>
    </location>
</feature>
<dbReference type="Proteomes" id="UP001458880">
    <property type="component" value="Unassembled WGS sequence"/>
</dbReference>
<evidence type="ECO:0000256" key="2">
    <source>
        <dbReference type="SAM" id="SignalP"/>
    </source>
</evidence>
<dbReference type="EMBL" id="JASPKY010000248">
    <property type="protein sequence ID" value="KAK9717007.1"/>
    <property type="molecule type" value="Genomic_DNA"/>
</dbReference>
<evidence type="ECO:0000256" key="1">
    <source>
        <dbReference type="SAM" id="Phobius"/>
    </source>
</evidence>
<keyword evidence="1" id="KW-0472">Membrane</keyword>